<evidence type="ECO:0000313" key="8">
    <source>
        <dbReference type="Proteomes" id="UP001177003"/>
    </source>
</evidence>
<dbReference type="Pfam" id="PF23282">
    <property type="entry name" value="WHD_ROQ1"/>
    <property type="match status" value="1"/>
</dbReference>
<gene>
    <name evidence="7" type="ORF">LSALG_LOCUS42876</name>
</gene>
<dbReference type="PANTHER" id="PTHR11017:SF307">
    <property type="entry name" value="TIR DOMAIN, P-LOOP CONTAINING NUCLEOSIDE TRIPHOSPHATE HYDROLASE"/>
    <property type="match status" value="1"/>
</dbReference>
<dbReference type="InterPro" id="IPR046829">
    <property type="entry name" value="Calmod_bind_C"/>
</dbReference>
<dbReference type="Pfam" id="PF01582">
    <property type="entry name" value="TIR"/>
    <property type="match status" value="1"/>
</dbReference>
<accession>A0AA36A4R9</accession>
<dbReference type="SUPFAM" id="SSF52058">
    <property type="entry name" value="L domain-like"/>
    <property type="match status" value="1"/>
</dbReference>
<evidence type="ECO:0000256" key="3">
    <source>
        <dbReference type="ARBA" id="ARBA00022737"/>
    </source>
</evidence>
<reference evidence="7" key="1">
    <citation type="submission" date="2023-04" db="EMBL/GenBank/DDBJ databases">
        <authorList>
            <person name="Vijverberg K."/>
            <person name="Xiong W."/>
            <person name="Schranz E."/>
        </authorList>
    </citation>
    <scope>NUCLEOTIDE SEQUENCE</scope>
</reference>
<proteinExistence type="inferred from homology"/>
<dbReference type="InterPro" id="IPR032675">
    <property type="entry name" value="LRR_dom_sf"/>
</dbReference>
<dbReference type="Pfam" id="PF07887">
    <property type="entry name" value="Calmodulin_bind"/>
    <property type="match status" value="1"/>
</dbReference>
<dbReference type="Pfam" id="PF00931">
    <property type="entry name" value="NB-ARC"/>
    <property type="match status" value="2"/>
</dbReference>
<dbReference type="Pfam" id="PF23598">
    <property type="entry name" value="LRR_14"/>
    <property type="match status" value="1"/>
</dbReference>
<dbReference type="Gene3D" id="3.80.10.10">
    <property type="entry name" value="Ribonuclease Inhibitor"/>
    <property type="match status" value="3"/>
</dbReference>
<feature type="domain" description="TIR" evidence="6">
    <location>
        <begin position="5"/>
        <end position="167"/>
    </location>
</feature>
<dbReference type="SUPFAM" id="SSF52540">
    <property type="entry name" value="P-loop containing nucleoside triphosphate hydrolases"/>
    <property type="match status" value="2"/>
</dbReference>
<dbReference type="EMBL" id="OX465085">
    <property type="protein sequence ID" value="CAI9304505.1"/>
    <property type="molecule type" value="Genomic_DNA"/>
</dbReference>
<dbReference type="SMART" id="SM00382">
    <property type="entry name" value="AAA"/>
    <property type="match status" value="2"/>
</dbReference>
<dbReference type="InterPro" id="IPR055414">
    <property type="entry name" value="LRR_R13L4/SHOC2-like"/>
</dbReference>
<keyword evidence="8" id="KW-1185">Reference proteome</keyword>
<dbReference type="PANTHER" id="PTHR11017">
    <property type="entry name" value="LEUCINE-RICH REPEAT-CONTAINING PROTEIN"/>
    <property type="match status" value="1"/>
</dbReference>
<sequence>MASAGAYNVFLSFRGEDNRNAFTDHLYDALIRAGIVTFRDNEEIRRGEELQLEIERAIKGSRASVVVFSEKYATSTWCLDELALILQQRRECNHFVLPVFYHVDPSDVRKQTGTFAIKVKASSRWTDENVSLWKKALKEVPDLAGMVLSGSEAKFVKDIVDIIYNKLERKEVSLPQNITGMATRYKDIGVWLNQPDVEFLAICGMGGSGKTTLAKYIYNSNWKTYENMSFLEGIREKCEQPDGMRVLQEQLLKGILGGKKRKIPSVSEGTCKIEEALQTKRSLIVLDDIVERSQLVALLGTGKINPLTKIIITTTRENTDDWFKFTDWRCQDYEMKLLKPEESLELLSRHAFGSKVPMEGFEEVAEQAVEYCEGNPLALEVLAAALSQKNTILHWKSQLNTLEKDIHSRIHNVLIMSYKSLSLVLEKELFLHIACFFVGKDKDYVVKILQHDYDAASGITSLSNRCLLSVSPNNKLMMHRLLQEMGKNIVRQESKFPEQRSRVWLSSDSYKILSKGKGSETMEGLALDMKILEQKFAFKSSNLKTDALQKMDRLKLLQLKFVQLTGSYDNLSEDLRWLCWLGSDLRSIPSDLFMGNLVAIDMSYSKLEVFEPPMVLPSLQILNLTDSHNLREVRNMSMIPQLETLILWNCHSLARVCETIGGLTSLALLNMTGCRNLCKSEQTEASTSGGGVAEKPTFFFPPSLHRLFLKDCDLECTDSFPLSFSAQLSLQYMNLGNSLFEFLPCYDHLKNLRVLDLSLCSMLKQLLCLPSTLAELYVYYCKSLEEISFQSHRFTLQEFGYEGCVSLLEIEDFIKLVPVAKLEEKDLGHMKWLKKYQNHEVCLAGDDELTKDRSLCVQMLYEFNITSTSLPDMEDPNMKPTYESDLSSLSFDVPPPLKNRRLKGLDVTFKYKTISGEDDDGLWFCKISTSNGVDLMYNPKVFGKPESGEVGIWLSYWPIGNALDTGDKVNVSIAVISGLEVHECGVSLVYTDDEEAEEITLENNMGLVESLGGGLSGFQLSTGAYYLCRSDLFELMEAGRLTPDWFSILVGDTIDCTEVRGWRKTGRPTQLKPSFTELKFVRCIVHGPESEDIYKIAEMSKSSFVDKTLDFTSSLLGETIISSTSSKFSESETKIKNKPQEMLMLLYVTLSKLSEMIMSVAQSTTDFKAELELLIDTLQIITPICYEIVKVYGKLDHTEAECKMFLYDIQEAKMFIKYIQEANKVFEKYPQVKKNVIKKSSYSQKLKDVNANLQRFFQSEVQAIRSQSITEMFLGVNDDYSDSLSMSTLTSWIRDYSDSFSMSTRTSWTSDYSSSRLMFLRTEQSRHEILEREKYGWRVPALPDGIVAFDEPLTKLKGEVFSGIDYYYYDDDNDGSSMDSGGRSVLVVSAAGGCGKTTLVKMLCHDPEIREKFGEDIFFVTVSDTPSYMVIVNDLFNPNSSSLQVLFQSNEDAKSELENFLNQKISGPMLLVLDDVWSESFIDNFPSKNRQCMILVTSRTAFTSYDVFRFDPLNEKDAKTLFCQSAFDKGGRIPSQIIDKNLVDQMVKCCKRHPFTLFAVGQSLKREDKSIWKFMLKSLSEGTSVLDLHKDVLVDLERSFEALDDDLKQCFLDLGLFPEDQRIPVSTLLDVWVHLYNHDAGGIDTLAKVNQLSYENLVDFMTTRFWNDSIARVNYCDQLLVTQHGLLRELAVHLNSRLPLAQRSRLIINAQGEDLPSSIEKVQEPMQARILSISTGKLFLSQWCDINVPDLEVLILNLMSKTYTLPHFLVGLPKLKILSITSHSLHPTKFENFHLLGSARNLTRIRFERVMIHPSILSLENLQRVSFIMCKISNTFEKLIPNIWPQLFEIEIDYCQDLVEFTGALCNLIHLKSISITNCNEMCGFSENFGNLTNLEILSLRSCTELEKLPESIWRLEKLSVLDISDCLNLSGLPEKMGKLRGLRTIYMKGCSGVHELPESVEDLSHVRVVCNEEIAYKWRKYTNVEIDLVEEDQLETHVKLEPVGRLEENDLGHMKWLKEYENHEVSLVGDDELTKGRSSCVQMLYEFNITSTSLPDMEDPNMKPTYESDLSSLSFDVPPPLKNRRLKGLDVTFKYKTISGEDDDGLWFCKISTSNGVDLMYNPKVFGKPESGEVGIWLSYWPIGNALDTGDKVNVSIAVISGLEVHECGVSLVYTDDEEAEEITLENNMGLVESLGGGLSGFQLSTGAYYLCRSDLFELMEAGRLTPDWFSILVGDTVDCTEVRGWSKTGRPMQFNPTIKVQDGVQLAFQTMYGESQRSPSGALASHGTTSLQLRFQTRLLPIFFTGQKIESEDKSDWSESDFDAKIIYSRDGKRPLLRGDLVVTLKNGVAVLGNVVFTHYSSWSKSREYRLGAKTKNATPGVRIREARSQVFMVKDKRETLYMKHNTPALSDATWRLNNIARRGDLYQRLSSHKINTVKDFLQMYNTNESLLCRLLGGPDSDKCKKIIKHAKACVLDEKLYIYNSNKDRIGILFNSVMEVVGATFDGENHLSMNELTDSQKSMVEALKEQQPTFMVTLLELLCSLDPAKNGKV</sequence>
<dbReference type="InterPro" id="IPR008808">
    <property type="entry name" value="Powdery_mildew-R_dom"/>
</dbReference>
<evidence type="ECO:0000256" key="2">
    <source>
        <dbReference type="ARBA" id="ARBA00022614"/>
    </source>
</evidence>
<keyword evidence="5" id="KW-0520">NAD</keyword>
<evidence type="ECO:0000256" key="1">
    <source>
        <dbReference type="ARBA" id="ARBA00008894"/>
    </source>
</evidence>
<dbReference type="InterPro" id="IPR000157">
    <property type="entry name" value="TIR_dom"/>
</dbReference>
<dbReference type="Gene3D" id="1.10.10.10">
    <property type="entry name" value="Winged helix-like DNA-binding domain superfamily/Winged helix DNA-binding domain"/>
    <property type="match status" value="1"/>
</dbReference>
<comment type="similarity">
    <text evidence="1">Belongs to the disease resistance NB-LRR family.</text>
</comment>
<dbReference type="InterPro" id="IPR027417">
    <property type="entry name" value="P-loop_NTPase"/>
</dbReference>
<dbReference type="InterPro" id="IPR035897">
    <property type="entry name" value="Toll_tir_struct_dom_sf"/>
</dbReference>
<name>A0AA36A4R9_LACSI</name>
<dbReference type="Pfam" id="PF20451">
    <property type="entry name" value="Calmod_bind_M"/>
    <property type="match status" value="1"/>
</dbReference>
<dbReference type="Pfam" id="PF05659">
    <property type="entry name" value="RPW8"/>
    <property type="match status" value="1"/>
</dbReference>
<dbReference type="FunFam" id="3.40.50.10140:FF:000007">
    <property type="entry name" value="Disease resistance protein (TIR-NBS-LRR class)"/>
    <property type="match status" value="1"/>
</dbReference>
<dbReference type="InterPro" id="IPR003593">
    <property type="entry name" value="AAA+_ATPase"/>
</dbReference>
<dbReference type="GO" id="GO:0007165">
    <property type="term" value="P:signal transduction"/>
    <property type="evidence" value="ECO:0007669"/>
    <property type="project" value="InterPro"/>
</dbReference>
<evidence type="ECO:0000256" key="4">
    <source>
        <dbReference type="ARBA" id="ARBA00022821"/>
    </source>
</evidence>
<dbReference type="Gene3D" id="3.40.50.10140">
    <property type="entry name" value="Toll/interleukin-1 receptor homology (TIR) domain"/>
    <property type="match status" value="1"/>
</dbReference>
<dbReference type="InterPro" id="IPR036388">
    <property type="entry name" value="WH-like_DNA-bd_sf"/>
</dbReference>
<dbReference type="InterPro" id="IPR044974">
    <property type="entry name" value="Disease_R_plants"/>
</dbReference>
<dbReference type="Gene3D" id="3.40.50.300">
    <property type="entry name" value="P-loop containing nucleotide triphosphate hydrolases"/>
    <property type="match status" value="2"/>
</dbReference>
<evidence type="ECO:0000259" key="6">
    <source>
        <dbReference type="PROSITE" id="PS50104"/>
    </source>
</evidence>
<evidence type="ECO:0000313" key="7">
    <source>
        <dbReference type="EMBL" id="CAI9304505.1"/>
    </source>
</evidence>
<keyword evidence="4" id="KW-0611">Plant defense</keyword>
<keyword evidence="3" id="KW-0677">Repeat</keyword>
<dbReference type="PRINTS" id="PR00364">
    <property type="entry name" value="DISEASERSIST"/>
</dbReference>
<dbReference type="PROSITE" id="PS50104">
    <property type="entry name" value="TIR"/>
    <property type="match status" value="1"/>
</dbReference>
<dbReference type="Pfam" id="PF20452">
    <property type="entry name" value="Calmod_bind_C"/>
    <property type="match status" value="1"/>
</dbReference>
<keyword evidence="2" id="KW-0433">Leucine-rich repeat</keyword>
<dbReference type="Gene3D" id="1.10.8.430">
    <property type="entry name" value="Helical domain of apoptotic protease-activating factors"/>
    <property type="match status" value="1"/>
</dbReference>
<dbReference type="SUPFAM" id="SSF52047">
    <property type="entry name" value="RNI-like"/>
    <property type="match status" value="1"/>
</dbReference>
<dbReference type="GO" id="GO:0051707">
    <property type="term" value="P:response to other organism"/>
    <property type="evidence" value="ECO:0007669"/>
    <property type="project" value="UniProtKB-ARBA"/>
</dbReference>
<dbReference type="Proteomes" id="UP001177003">
    <property type="component" value="Chromosome 9"/>
</dbReference>
<dbReference type="InterPro" id="IPR002182">
    <property type="entry name" value="NB-ARC"/>
</dbReference>
<dbReference type="InterPro" id="IPR046830">
    <property type="entry name" value="Calmod_bind_M"/>
</dbReference>
<dbReference type="GO" id="GO:0006952">
    <property type="term" value="P:defense response"/>
    <property type="evidence" value="ECO:0007669"/>
    <property type="project" value="UniProtKB-KW"/>
</dbReference>
<dbReference type="InterPro" id="IPR042197">
    <property type="entry name" value="Apaf_helical"/>
</dbReference>
<dbReference type="SMART" id="SM00255">
    <property type="entry name" value="TIR"/>
    <property type="match status" value="1"/>
</dbReference>
<dbReference type="InterPro" id="IPR046831">
    <property type="entry name" value="Calmodulin_bind_N"/>
</dbReference>
<dbReference type="InterPro" id="IPR058192">
    <property type="entry name" value="WHD_ROQ1-like"/>
</dbReference>
<evidence type="ECO:0000256" key="5">
    <source>
        <dbReference type="ARBA" id="ARBA00023027"/>
    </source>
</evidence>
<protein>
    <recommendedName>
        <fullName evidence="6">TIR domain-containing protein</fullName>
    </recommendedName>
</protein>
<dbReference type="GO" id="GO:0043531">
    <property type="term" value="F:ADP binding"/>
    <property type="evidence" value="ECO:0007669"/>
    <property type="project" value="InterPro"/>
</dbReference>
<dbReference type="SUPFAM" id="SSF52200">
    <property type="entry name" value="Toll/Interleukin receptor TIR domain"/>
    <property type="match status" value="1"/>
</dbReference>
<organism evidence="7 8">
    <name type="scientific">Lactuca saligna</name>
    <name type="common">Willowleaf lettuce</name>
    <dbReference type="NCBI Taxonomy" id="75948"/>
    <lineage>
        <taxon>Eukaryota</taxon>
        <taxon>Viridiplantae</taxon>
        <taxon>Streptophyta</taxon>
        <taxon>Embryophyta</taxon>
        <taxon>Tracheophyta</taxon>
        <taxon>Spermatophyta</taxon>
        <taxon>Magnoliopsida</taxon>
        <taxon>eudicotyledons</taxon>
        <taxon>Gunneridae</taxon>
        <taxon>Pentapetalae</taxon>
        <taxon>asterids</taxon>
        <taxon>campanulids</taxon>
        <taxon>Asterales</taxon>
        <taxon>Asteraceae</taxon>
        <taxon>Cichorioideae</taxon>
        <taxon>Cichorieae</taxon>
        <taxon>Lactucinae</taxon>
        <taxon>Lactuca</taxon>
    </lineage>
</organism>